<organism evidence="4 5">
    <name type="scientific">Brevibacterium jeotgali</name>
    <dbReference type="NCBI Taxonomy" id="1262550"/>
    <lineage>
        <taxon>Bacteria</taxon>
        <taxon>Bacillati</taxon>
        <taxon>Actinomycetota</taxon>
        <taxon>Actinomycetes</taxon>
        <taxon>Micrococcales</taxon>
        <taxon>Brevibacteriaceae</taxon>
        <taxon>Brevibacterium</taxon>
    </lineage>
</organism>
<evidence type="ECO:0000313" key="5">
    <source>
        <dbReference type="Proteomes" id="UP000234462"/>
    </source>
</evidence>
<feature type="compositionally biased region" description="Acidic residues" evidence="1">
    <location>
        <begin position="1546"/>
        <end position="1560"/>
    </location>
</feature>
<dbReference type="Gene3D" id="3.40.50.300">
    <property type="entry name" value="P-loop containing nucleotide triphosphate hydrolases"/>
    <property type="match status" value="3"/>
</dbReference>
<proteinExistence type="predicted"/>
<feature type="compositionally biased region" description="Low complexity" evidence="1">
    <location>
        <begin position="235"/>
        <end position="257"/>
    </location>
</feature>
<dbReference type="InterPro" id="IPR041679">
    <property type="entry name" value="DNA2/NAM7-like_C"/>
</dbReference>
<feature type="compositionally biased region" description="Low complexity" evidence="1">
    <location>
        <begin position="268"/>
        <end position="283"/>
    </location>
</feature>
<feature type="compositionally biased region" description="Low complexity" evidence="1">
    <location>
        <begin position="1464"/>
        <end position="1475"/>
    </location>
</feature>
<sequence length="1595" mass="171270">MLHFRESRDGSIDLTGAHPSGLAQLLAGRATRLSSLLRDPEHLADARRRARSIRSKADQLHRQRGIAAAQLAIGFASWNRPKGNGREDFAAPVILRNVHLLPRGSSVDDYEISLSEEVRINPALVEYLRQEHDVVVDVDEWVAATGLAHGFDPAPVFNRLRTLTRPVLGMLVNERLVVSTFANITVPYASESLPEEHPLLRALAGDAEARVGFRQPSTRADAGTDADADADGGVDADAAPGADSGAVADSGPGADAGPDGHADTRTVATSDSGASADAGTSADAGKKSDADSAAGAGGDGVPTERIDTSDPADQGPRALPDRAPHEEFLAIDVDGDQQAVVDAALDGASVVVDTPPGTGATQLAVALATSLTHSGRSVLYVAQDEDELGDFSQRMAQAGLEGFAIDGRGDGESLRRSLIRLISSAERAPQPELTGLVDRLSEQRAALREHAESLHRIREPWGVSAYEVMERLAALTAVRPGPSTSVRFDRTILELSAEDRADLRTQLLELSRMGAFTMEVSDTVWFGARVDSSDEVSRAQERAKKSVELVPEFSRVALPVLRESGLNPERTIGAWGRALLLLQELRQTLDVFSPDVFEHSLSDLIAATGTAEYRAQAGRDMGLFERNRLKKAAREFLRPGAQVADMHAGLLAASKQRRELKELAGGDIRPKVPRGIPEAVAEYRALSAELSALVPTLATTPDGGELEDMLVEELEARLQALAEENESLSDLPARTRTDDALRDAGLSELLDDLRDRRVAHEVVGLEFDLALWATILQDLAGADALIGAHDGAVLHRIAADYRVSDRQYVAAGASRLRYGHARRWKRAIAEQRDQAQVVRDTLRSDRPTVAEITARAPDIVTTLAPVWTVTPFQVPELFADVPLFDTVVLADAGRLTTSEVLPALARAKQVIALGDMRLPGPRDFSVTVDRRALTPEEAPQSVWEDLAEFLPLHRLHTSYRVSPLELVELANRHFYDAHIRTVPTALTGEGSGLEFAYVPDAMGTPDTATGQVESLDVEVEKVVDLVTRHARTRARQSLAVITLTPWHAQRVAAGIQKAIRQFPYVAAFFEDPEKEPFVVTDCEQIQGMDRDAVILSLGYGRTRHGRVIHSFGPLSQPGGDRLLAAAVTRARRRLTVVSAFEADDFDPARLDHGAALLPALLGEIAAGGEPTERTYGAVTGTGAMVRSDREEANRIATEPAAELGDPIVTDLAERLSRKGVLAHLDYQGIDLAIANSADAVHGMVVAVESDGAMYANTESIRQRERLRPEQLARRGWRSVRIWTTDAFVDPQRQANRLFEAWKETVEELSPQALLNAARAAAVVVDRQGSRPRVASGLPMHMYTDEQLIAMIEWIQSDGVSRSDTDLKEQLRAALAQKLRSARTESALDTAVKAYRAWVAASKRAASNSSARSEQDSEDPAAAEQTSNAPMTRAQRRAAQRAAEQAAAVTVPATGAVVDDDAQDAEAAPEAVPADQIIPSYDTDSLRHAELRDAGLREWTQAAGPGGAETDDVAGDDSVDSDDSVAEADGVAGADSAEPATTADAQDPVDETDDLGDDDRDDTAVQSRVDADQEPDADAAAADADAAGPGSPAQRG</sequence>
<feature type="domain" description="Restriction endonuclease type II-like" evidence="3">
    <location>
        <begin position="1228"/>
        <end position="1300"/>
    </location>
</feature>
<evidence type="ECO:0000313" key="4">
    <source>
        <dbReference type="EMBL" id="SMY11639.1"/>
    </source>
</evidence>
<dbReference type="SUPFAM" id="SSF52540">
    <property type="entry name" value="P-loop containing nucleoside triphosphate hydrolases"/>
    <property type="match status" value="1"/>
</dbReference>
<feature type="compositionally biased region" description="Acidic residues" evidence="1">
    <location>
        <begin position="224"/>
        <end position="234"/>
    </location>
</feature>
<dbReference type="InterPro" id="IPR027417">
    <property type="entry name" value="P-loop_NTPase"/>
</dbReference>
<feature type="compositionally biased region" description="Low complexity" evidence="1">
    <location>
        <begin position="1577"/>
        <end position="1586"/>
    </location>
</feature>
<evidence type="ECO:0000256" key="1">
    <source>
        <dbReference type="SAM" id="MobiDB-lite"/>
    </source>
</evidence>
<feature type="domain" description="DNA2/NAM7 helicase-like C-terminal" evidence="2">
    <location>
        <begin position="951"/>
        <end position="1138"/>
    </location>
</feature>
<name>A0A2H1L451_9MICO</name>
<keyword evidence="5" id="KW-1185">Reference proteome</keyword>
<evidence type="ECO:0000259" key="3">
    <source>
        <dbReference type="Pfam" id="PF18741"/>
    </source>
</evidence>
<dbReference type="Pfam" id="PF18741">
    <property type="entry name" value="MTES_1575"/>
    <property type="match status" value="1"/>
</dbReference>
<dbReference type="EMBL" id="FXZM01000005">
    <property type="protein sequence ID" value="SMY11639.1"/>
    <property type="molecule type" value="Genomic_DNA"/>
</dbReference>
<feature type="region of interest" description="Disordered" evidence="1">
    <location>
        <begin position="1500"/>
        <end position="1595"/>
    </location>
</feature>
<dbReference type="InterPro" id="IPR049468">
    <property type="entry name" value="Restrct_endonuc-II-like_dom"/>
</dbReference>
<feature type="compositionally biased region" description="Acidic residues" evidence="1">
    <location>
        <begin position="1508"/>
        <end position="1525"/>
    </location>
</feature>
<feature type="region of interest" description="Disordered" evidence="1">
    <location>
        <begin position="1461"/>
        <end position="1480"/>
    </location>
</feature>
<dbReference type="InterPro" id="IPR025103">
    <property type="entry name" value="DUF4011"/>
</dbReference>
<feature type="region of interest" description="Disordered" evidence="1">
    <location>
        <begin position="214"/>
        <end position="320"/>
    </location>
</feature>
<feature type="compositionally biased region" description="Low complexity" evidence="1">
    <location>
        <begin position="1526"/>
        <end position="1537"/>
    </location>
</feature>
<protein>
    <submittedName>
        <fullName evidence="4">AAA domain-containing protein</fullName>
    </submittedName>
</protein>
<dbReference type="Pfam" id="PF13195">
    <property type="entry name" value="DUF4011"/>
    <property type="match status" value="1"/>
</dbReference>
<dbReference type="Proteomes" id="UP000234462">
    <property type="component" value="Unassembled WGS sequence"/>
</dbReference>
<gene>
    <name evidence="4" type="ORF">BJEO58_01224</name>
</gene>
<accession>A0A2H1L451</accession>
<reference evidence="5" key="1">
    <citation type="submission" date="2017-03" db="EMBL/GenBank/DDBJ databases">
        <authorList>
            <person name="Monnet C."/>
        </authorList>
    </citation>
    <scope>NUCLEOTIDE SEQUENCE [LARGE SCALE GENOMIC DNA]</scope>
    <source>
        <strain evidence="5">SJ5-8</strain>
    </source>
</reference>
<evidence type="ECO:0000259" key="2">
    <source>
        <dbReference type="Pfam" id="PF13087"/>
    </source>
</evidence>
<feature type="region of interest" description="Disordered" evidence="1">
    <location>
        <begin position="1404"/>
        <end position="1446"/>
    </location>
</feature>
<dbReference type="Pfam" id="PF13087">
    <property type="entry name" value="AAA_12"/>
    <property type="match status" value="1"/>
</dbReference>